<name>A0A9X3SCZ2_9ACTN</name>
<accession>A0A9X3SCZ2</accession>
<evidence type="ECO:0000313" key="3">
    <source>
        <dbReference type="Proteomes" id="UP001140076"/>
    </source>
</evidence>
<organism evidence="2 3">
    <name type="scientific">Streptomonospora mangrovi</name>
    <dbReference type="NCBI Taxonomy" id="2883123"/>
    <lineage>
        <taxon>Bacteria</taxon>
        <taxon>Bacillati</taxon>
        <taxon>Actinomycetota</taxon>
        <taxon>Actinomycetes</taxon>
        <taxon>Streptosporangiales</taxon>
        <taxon>Nocardiopsidaceae</taxon>
        <taxon>Streptomonospora</taxon>
    </lineage>
</organism>
<keyword evidence="1" id="KW-0812">Transmembrane</keyword>
<reference evidence="2" key="1">
    <citation type="submission" date="2021-10" db="EMBL/GenBank/DDBJ databases">
        <title>Streptomonospora sp. nov., isolated from mangrove soil.</title>
        <authorList>
            <person name="Chen X."/>
            <person name="Ge X."/>
            <person name="Liu W."/>
        </authorList>
    </citation>
    <scope>NUCLEOTIDE SEQUENCE</scope>
    <source>
        <strain evidence="2">S1-112</strain>
    </source>
</reference>
<dbReference type="PROSITE" id="PS51257">
    <property type="entry name" value="PROKAR_LIPOPROTEIN"/>
    <property type="match status" value="1"/>
</dbReference>
<dbReference type="AlphaFoldDB" id="A0A9X3SCZ2"/>
<gene>
    <name evidence="2" type="ORF">LG943_02945</name>
</gene>
<comment type="caution">
    <text evidence="2">The sequence shown here is derived from an EMBL/GenBank/DDBJ whole genome shotgun (WGS) entry which is preliminary data.</text>
</comment>
<feature type="transmembrane region" description="Helical" evidence="1">
    <location>
        <begin position="44"/>
        <end position="66"/>
    </location>
</feature>
<dbReference type="Proteomes" id="UP001140076">
    <property type="component" value="Unassembled WGS sequence"/>
</dbReference>
<dbReference type="EMBL" id="JAJAQC010000004">
    <property type="protein sequence ID" value="MDA0563292.1"/>
    <property type="molecule type" value="Genomic_DNA"/>
</dbReference>
<sequence length="135" mass="15004">MRRETANADTAVRAVAAAAALFMVGIGCWAWWDPEGFAGWANWPVHVHFIRDGAVFQITIGLMMLFALRWRDVLAVVLAGFTLANGLHAFNHFLDVHAGGRASHPWILLGATLLGLAAWAARMRVLRSRRHHRRA</sequence>
<proteinExistence type="predicted"/>
<feature type="transmembrane region" description="Helical" evidence="1">
    <location>
        <begin position="12"/>
        <end position="32"/>
    </location>
</feature>
<protein>
    <submittedName>
        <fullName evidence="2">Uncharacterized protein</fullName>
    </submittedName>
</protein>
<evidence type="ECO:0000313" key="2">
    <source>
        <dbReference type="EMBL" id="MDA0563292.1"/>
    </source>
</evidence>
<feature type="transmembrane region" description="Helical" evidence="1">
    <location>
        <begin position="106"/>
        <end position="125"/>
    </location>
</feature>
<keyword evidence="3" id="KW-1185">Reference proteome</keyword>
<keyword evidence="1" id="KW-1133">Transmembrane helix</keyword>
<keyword evidence="1" id="KW-0472">Membrane</keyword>
<dbReference type="RefSeq" id="WP_270070586.1">
    <property type="nucleotide sequence ID" value="NZ_JAJAQC010000004.1"/>
</dbReference>
<evidence type="ECO:0000256" key="1">
    <source>
        <dbReference type="SAM" id="Phobius"/>
    </source>
</evidence>
<feature type="transmembrane region" description="Helical" evidence="1">
    <location>
        <begin position="73"/>
        <end position="94"/>
    </location>
</feature>